<dbReference type="Gene3D" id="3.40.190.290">
    <property type="match status" value="1"/>
</dbReference>
<organism evidence="5 6">
    <name type="scientific">Rhodoblastus sphagnicola</name>
    <dbReference type="NCBI Taxonomy" id="333368"/>
    <lineage>
        <taxon>Bacteria</taxon>
        <taxon>Pseudomonadati</taxon>
        <taxon>Pseudomonadota</taxon>
        <taxon>Alphaproteobacteria</taxon>
        <taxon>Hyphomicrobiales</taxon>
        <taxon>Rhodoblastaceae</taxon>
        <taxon>Rhodoblastus</taxon>
    </lineage>
</organism>
<dbReference type="PROSITE" id="PS50931">
    <property type="entry name" value="HTH_LYSR"/>
    <property type="match status" value="1"/>
</dbReference>
<protein>
    <submittedName>
        <fullName evidence="5">LysR family transcriptional regulator</fullName>
    </submittedName>
</protein>
<dbReference type="PRINTS" id="PR00039">
    <property type="entry name" value="HTHLYSR"/>
</dbReference>
<dbReference type="Pfam" id="PF03466">
    <property type="entry name" value="LysR_substrate"/>
    <property type="match status" value="1"/>
</dbReference>
<evidence type="ECO:0000256" key="2">
    <source>
        <dbReference type="ARBA" id="ARBA00023015"/>
    </source>
</evidence>
<dbReference type="RefSeq" id="WP_104510489.1">
    <property type="nucleotide sequence ID" value="NZ_JACIGC010000004.1"/>
</dbReference>
<dbReference type="AlphaFoldDB" id="A0A2S6MVI3"/>
<keyword evidence="4" id="KW-0804">Transcription</keyword>
<gene>
    <name evidence="5" type="ORF">CCR94_22280</name>
</gene>
<dbReference type="PANTHER" id="PTHR30126">
    <property type="entry name" value="HTH-TYPE TRANSCRIPTIONAL REGULATOR"/>
    <property type="match status" value="1"/>
</dbReference>
<dbReference type="Proteomes" id="UP000239089">
    <property type="component" value="Unassembled WGS sequence"/>
</dbReference>
<comment type="caution">
    <text evidence="5">The sequence shown here is derived from an EMBL/GenBank/DDBJ whole genome shotgun (WGS) entry which is preliminary data.</text>
</comment>
<evidence type="ECO:0000313" key="5">
    <source>
        <dbReference type="EMBL" id="PPQ26371.1"/>
    </source>
</evidence>
<evidence type="ECO:0000256" key="4">
    <source>
        <dbReference type="ARBA" id="ARBA00023163"/>
    </source>
</evidence>
<dbReference type="InterPro" id="IPR000847">
    <property type="entry name" value="LysR_HTH_N"/>
</dbReference>
<dbReference type="EMBL" id="NHSJ01000134">
    <property type="protein sequence ID" value="PPQ26371.1"/>
    <property type="molecule type" value="Genomic_DNA"/>
</dbReference>
<evidence type="ECO:0000256" key="3">
    <source>
        <dbReference type="ARBA" id="ARBA00023125"/>
    </source>
</evidence>
<dbReference type="InterPro" id="IPR005119">
    <property type="entry name" value="LysR_subst-bd"/>
</dbReference>
<dbReference type="GO" id="GO:0000976">
    <property type="term" value="F:transcription cis-regulatory region binding"/>
    <property type="evidence" value="ECO:0007669"/>
    <property type="project" value="TreeGrafter"/>
</dbReference>
<dbReference type="PANTHER" id="PTHR30126:SF91">
    <property type="entry name" value="LYSR FAMILY TRANSCRIPTIONAL REGULATOR"/>
    <property type="match status" value="1"/>
</dbReference>
<dbReference type="InterPro" id="IPR036388">
    <property type="entry name" value="WH-like_DNA-bd_sf"/>
</dbReference>
<reference evidence="5 6" key="1">
    <citation type="journal article" date="2018" name="Arch. Microbiol.">
        <title>New insights into the metabolic potential of the phototrophic purple bacterium Rhodopila globiformis DSM 161(T) from its draft genome sequence and evidence for a vanadium-dependent nitrogenase.</title>
        <authorList>
            <person name="Imhoff J.F."/>
            <person name="Rahn T."/>
            <person name="Kunzel S."/>
            <person name="Neulinger S.C."/>
        </authorList>
    </citation>
    <scope>NUCLEOTIDE SEQUENCE [LARGE SCALE GENOMIC DNA]</scope>
    <source>
        <strain evidence="5 6">DSM 16996</strain>
    </source>
</reference>
<dbReference type="FunFam" id="1.10.10.10:FF:000001">
    <property type="entry name" value="LysR family transcriptional regulator"/>
    <property type="match status" value="1"/>
</dbReference>
<dbReference type="GO" id="GO:0003700">
    <property type="term" value="F:DNA-binding transcription factor activity"/>
    <property type="evidence" value="ECO:0007669"/>
    <property type="project" value="InterPro"/>
</dbReference>
<dbReference type="Gene3D" id="1.10.10.10">
    <property type="entry name" value="Winged helix-like DNA-binding domain superfamily/Winged helix DNA-binding domain"/>
    <property type="match status" value="1"/>
</dbReference>
<dbReference type="SUPFAM" id="SSF53850">
    <property type="entry name" value="Periplasmic binding protein-like II"/>
    <property type="match status" value="1"/>
</dbReference>
<evidence type="ECO:0000256" key="1">
    <source>
        <dbReference type="ARBA" id="ARBA00009437"/>
    </source>
</evidence>
<dbReference type="Pfam" id="PF00126">
    <property type="entry name" value="HTH_1"/>
    <property type="match status" value="1"/>
</dbReference>
<dbReference type="InterPro" id="IPR036390">
    <property type="entry name" value="WH_DNA-bd_sf"/>
</dbReference>
<keyword evidence="6" id="KW-1185">Reference proteome</keyword>
<keyword evidence="3" id="KW-0238">DNA-binding</keyword>
<comment type="similarity">
    <text evidence="1">Belongs to the LysR transcriptional regulatory family.</text>
</comment>
<sequence length="307" mass="33022">MHDGFSLDQIRTFIAAAEEGSFSAAARKLGRAQSAVSDLIKRLEAQTGVTLFDRSTRSPTLTPEGKLLLADAHILGAAANKLNFRAHGMKKGVEPELCAVMDVYYPVQAMAEAAGDFREKFPVTPLRLYVEVLGGALQPVLDGRASFAVVGGPTPIPCDCAGEPLQSVEIVMVAAASHPLARIEGPISRENLADHVQLVLTERASTLGRDSSGREYGVLSPATWRLADLYAKHAFLLSGLGWGSMPRHAVQREIDEGRLKVLTLRDAPVTGYSVAMTAAYRAASPPGPAGRWLIERLRADLPRVRSF</sequence>
<name>A0A2S6MVI3_9HYPH</name>
<proteinExistence type="inferred from homology"/>
<evidence type="ECO:0000313" key="6">
    <source>
        <dbReference type="Proteomes" id="UP000239089"/>
    </source>
</evidence>
<keyword evidence="2" id="KW-0805">Transcription regulation</keyword>
<dbReference type="OrthoDB" id="196624at2"/>
<accession>A0A2S6MVI3</accession>
<dbReference type="SUPFAM" id="SSF46785">
    <property type="entry name" value="Winged helix' DNA-binding domain"/>
    <property type="match status" value="1"/>
</dbReference>